<proteinExistence type="predicted"/>
<dbReference type="PANTHER" id="PTHR43377:SF1">
    <property type="entry name" value="BILIVERDIN REDUCTASE A"/>
    <property type="match status" value="1"/>
</dbReference>
<dbReference type="Gene3D" id="3.30.360.10">
    <property type="entry name" value="Dihydrodipicolinate Reductase, domain 2"/>
    <property type="match status" value="1"/>
</dbReference>
<dbReference type="InterPro" id="IPR036291">
    <property type="entry name" value="NAD(P)-bd_dom_sf"/>
</dbReference>
<feature type="non-terminal residue" evidence="3">
    <location>
        <position position="1"/>
    </location>
</feature>
<accession>X0VEE9</accession>
<name>X0VEE9_9ZZZZ</name>
<evidence type="ECO:0000259" key="1">
    <source>
        <dbReference type="Pfam" id="PF01408"/>
    </source>
</evidence>
<gene>
    <name evidence="3" type="ORF">S01H1_58058</name>
</gene>
<dbReference type="Pfam" id="PF22725">
    <property type="entry name" value="GFO_IDH_MocA_C3"/>
    <property type="match status" value="1"/>
</dbReference>
<dbReference type="AlphaFoldDB" id="X0VEE9"/>
<dbReference type="GO" id="GO:0000166">
    <property type="term" value="F:nucleotide binding"/>
    <property type="evidence" value="ECO:0007669"/>
    <property type="project" value="InterPro"/>
</dbReference>
<evidence type="ECO:0000259" key="2">
    <source>
        <dbReference type="Pfam" id="PF22725"/>
    </source>
</evidence>
<feature type="non-terminal residue" evidence="3">
    <location>
        <position position="256"/>
    </location>
</feature>
<feature type="domain" description="GFO/IDH/MocA-like oxidoreductase" evidence="2">
    <location>
        <begin position="194"/>
        <end position="249"/>
    </location>
</feature>
<comment type="caution">
    <text evidence="3">The sequence shown here is derived from an EMBL/GenBank/DDBJ whole genome shotgun (WGS) entry which is preliminary data.</text>
</comment>
<dbReference type="SUPFAM" id="SSF51735">
    <property type="entry name" value="NAD(P)-binding Rossmann-fold domains"/>
    <property type="match status" value="1"/>
</dbReference>
<protein>
    <submittedName>
        <fullName evidence="3">Uncharacterized protein</fullName>
    </submittedName>
</protein>
<dbReference type="Gene3D" id="3.40.50.720">
    <property type="entry name" value="NAD(P)-binding Rossmann-like Domain"/>
    <property type="match status" value="1"/>
</dbReference>
<dbReference type="InterPro" id="IPR055170">
    <property type="entry name" value="GFO_IDH_MocA-like_dom"/>
</dbReference>
<feature type="domain" description="Gfo/Idh/MocA-like oxidoreductase N-terminal" evidence="1">
    <location>
        <begin position="52"/>
        <end position="171"/>
    </location>
</feature>
<dbReference type="PANTHER" id="PTHR43377">
    <property type="entry name" value="BILIVERDIN REDUCTASE A"/>
    <property type="match status" value="1"/>
</dbReference>
<dbReference type="InterPro" id="IPR000683">
    <property type="entry name" value="Gfo/Idh/MocA-like_OxRdtase_N"/>
</dbReference>
<reference evidence="3" key="1">
    <citation type="journal article" date="2014" name="Front. Microbiol.">
        <title>High frequency of phylogenetically diverse reductive dehalogenase-homologous genes in deep subseafloor sedimentary metagenomes.</title>
        <authorList>
            <person name="Kawai M."/>
            <person name="Futagami T."/>
            <person name="Toyoda A."/>
            <person name="Takaki Y."/>
            <person name="Nishi S."/>
            <person name="Hori S."/>
            <person name="Arai W."/>
            <person name="Tsubouchi T."/>
            <person name="Morono Y."/>
            <person name="Uchiyama I."/>
            <person name="Ito T."/>
            <person name="Fujiyama A."/>
            <person name="Inagaki F."/>
            <person name="Takami H."/>
        </authorList>
    </citation>
    <scope>NUCLEOTIDE SEQUENCE</scope>
    <source>
        <strain evidence="3">Expedition CK06-06</strain>
    </source>
</reference>
<dbReference type="Pfam" id="PF01408">
    <property type="entry name" value="GFO_IDH_MocA"/>
    <property type="match status" value="1"/>
</dbReference>
<organism evidence="3">
    <name type="scientific">marine sediment metagenome</name>
    <dbReference type="NCBI Taxonomy" id="412755"/>
    <lineage>
        <taxon>unclassified sequences</taxon>
        <taxon>metagenomes</taxon>
        <taxon>ecological metagenomes</taxon>
    </lineage>
</organism>
<dbReference type="EMBL" id="BARS01037899">
    <property type="protein sequence ID" value="GAG16569.1"/>
    <property type="molecule type" value="Genomic_DNA"/>
</dbReference>
<sequence length="256" mass="28567">RFAFKDAEEAYRKIEKGEDDFLGVTFLYDKLKEEKVKTVDLRTKPLEEAKVSIGIIGAGNFAKTMLLPFLKKEKEVVLDTVATATGISAKDTASKFDFRKASTDYKQILENKAVNTVMILTRHSSHAVFVKESLNSGKNVYVEKPLCVDIENLPELECALTSSGRVLMVGYNRRFSPAIIKLKELIDGLCVPFSIHYRVNAGFIPPDHWYQQPENGGRIIGEGCHFVDTLQFLTGSHPVSVYATAVVSNDKSMPDQ</sequence>
<dbReference type="InterPro" id="IPR051450">
    <property type="entry name" value="Gfo/Idh/MocA_Oxidoreductases"/>
</dbReference>
<evidence type="ECO:0000313" key="3">
    <source>
        <dbReference type="EMBL" id="GAG16569.1"/>
    </source>
</evidence>